<dbReference type="EMBL" id="MCFJ01000007">
    <property type="protein sequence ID" value="ORY64406.1"/>
    <property type="molecule type" value="Genomic_DNA"/>
</dbReference>
<feature type="region of interest" description="Disordered" evidence="1">
    <location>
        <begin position="1"/>
        <end position="42"/>
    </location>
</feature>
<feature type="region of interest" description="Disordered" evidence="1">
    <location>
        <begin position="84"/>
        <end position="144"/>
    </location>
</feature>
<feature type="region of interest" description="Disordered" evidence="1">
    <location>
        <begin position="195"/>
        <end position="229"/>
    </location>
</feature>
<evidence type="ECO:0008006" key="4">
    <source>
        <dbReference type="Google" id="ProtNLM"/>
    </source>
</evidence>
<dbReference type="Proteomes" id="UP000193689">
    <property type="component" value="Unassembled WGS sequence"/>
</dbReference>
<dbReference type="OrthoDB" id="3946796at2759"/>
<evidence type="ECO:0000256" key="1">
    <source>
        <dbReference type="SAM" id="MobiDB-lite"/>
    </source>
</evidence>
<feature type="compositionally biased region" description="Low complexity" evidence="1">
    <location>
        <begin position="292"/>
        <end position="307"/>
    </location>
</feature>
<feature type="compositionally biased region" description="Polar residues" evidence="1">
    <location>
        <begin position="365"/>
        <end position="375"/>
    </location>
</feature>
<organism evidence="2 3">
    <name type="scientific">Pseudomassariella vexata</name>
    <dbReference type="NCBI Taxonomy" id="1141098"/>
    <lineage>
        <taxon>Eukaryota</taxon>
        <taxon>Fungi</taxon>
        <taxon>Dikarya</taxon>
        <taxon>Ascomycota</taxon>
        <taxon>Pezizomycotina</taxon>
        <taxon>Sordariomycetes</taxon>
        <taxon>Xylariomycetidae</taxon>
        <taxon>Amphisphaeriales</taxon>
        <taxon>Pseudomassariaceae</taxon>
        <taxon>Pseudomassariella</taxon>
    </lineage>
</organism>
<keyword evidence="3" id="KW-1185">Reference proteome</keyword>
<gene>
    <name evidence="2" type="ORF">BCR38DRAFT_213875</name>
</gene>
<name>A0A1Y2DZ72_9PEZI</name>
<protein>
    <recommendedName>
        <fullName evidence="4">Carboxylesterase family protein</fullName>
    </recommendedName>
</protein>
<feature type="region of interest" description="Disordered" evidence="1">
    <location>
        <begin position="529"/>
        <end position="589"/>
    </location>
</feature>
<dbReference type="InParanoid" id="A0A1Y2DZ72"/>
<dbReference type="GeneID" id="63770393"/>
<feature type="compositionally biased region" description="Basic and acidic residues" evidence="1">
    <location>
        <begin position="383"/>
        <end position="394"/>
    </location>
</feature>
<evidence type="ECO:0000313" key="2">
    <source>
        <dbReference type="EMBL" id="ORY64406.1"/>
    </source>
</evidence>
<feature type="compositionally biased region" description="Acidic residues" evidence="1">
    <location>
        <begin position="16"/>
        <end position="27"/>
    </location>
</feature>
<feature type="compositionally biased region" description="Basic residues" evidence="1">
    <location>
        <begin position="92"/>
        <end position="102"/>
    </location>
</feature>
<dbReference type="RefSeq" id="XP_040715820.1">
    <property type="nucleotide sequence ID" value="XM_040854181.1"/>
</dbReference>
<feature type="compositionally biased region" description="Basic and acidic residues" evidence="1">
    <location>
        <begin position="435"/>
        <end position="462"/>
    </location>
</feature>
<feature type="compositionally biased region" description="Low complexity" evidence="1">
    <location>
        <begin position="532"/>
        <end position="557"/>
    </location>
</feature>
<feature type="compositionally biased region" description="Polar residues" evidence="1">
    <location>
        <begin position="478"/>
        <end position="508"/>
    </location>
</feature>
<evidence type="ECO:0000313" key="3">
    <source>
        <dbReference type="Proteomes" id="UP000193689"/>
    </source>
</evidence>
<feature type="region of interest" description="Disordered" evidence="1">
    <location>
        <begin position="273"/>
        <end position="514"/>
    </location>
</feature>
<dbReference type="STRING" id="1141098.A0A1Y2DZ72"/>
<feature type="compositionally biased region" description="Low complexity" evidence="1">
    <location>
        <begin position="28"/>
        <end position="37"/>
    </location>
</feature>
<sequence length="629" mass="69264">MARVAPSRASLNIFGDQDDTSLSEDDNPSIPDISSPSKLGNNRFAALGDVPVWHAHNPQSQLSKPTSSPSVESLANKFRDLRIAEPGPHGLNRVKSKPKGHAGVRLTRPPIGSTTFRSLETVPEDQKHDPSQFAANRVSDGSQHCSELSADQYAHHPLAIAARNLSSTQEQLTKHRDGNFEWVLTNMAVAEVRNEHETPSKAVPPCPEVRIEDLTPSSANATGEDDSYAEITMSRSPAKPAARIEDSFQALDQLEEQLEAFDEAALVKQVVSPHMAKGSTNSPLARAGSIRTTPQRSRPSPRAASATVAVKTAEPRRSPSIRKAASMVFLDSPKLKGEDKAPVQTPPKKSTGKGLASLQPPKQPAKSTKPPTVSTFELPGEAVARRLKEQREARLAMQAKATAEQPSASNANAIRRTKSAKAPTRPNFELPGEAISRRKREEREAKLKAQQEEERQRREFKARPVRSGMAPHTLPRETITSRARQSKLTLPENQMHQASPSPHKQQPVVSREPLSNADNQLQSRGRLFTTESMASQTSRATSSSTGSISGKRSSISIEETQQQRLRGKDVYQGDNSYAQERQREKREREALARIAREQAAERSRMLSREWAEKQKRKRMTVGSVRDLLA</sequence>
<accession>A0A1Y2DZ72</accession>
<comment type="caution">
    <text evidence="2">The sequence shown here is derived from an EMBL/GenBank/DDBJ whole genome shotgun (WGS) entry which is preliminary data.</text>
</comment>
<proteinExistence type="predicted"/>
<feature type="compositionally biased region" description="Basic and acidic residues" evidence="1">
    <location>
        <begin position="580"/>
        <end position="589"/>
    </location>
</feature>
<dbReference type="AlphaFoldDB" id="A0A1Y2DZ72"/>
<reference evidence="2 3" key="1">
    <citation type="submission" date="2016-07" db="EMBL/GenBank/DDBJ databases">
        <title>Pervasive Adenine N6-methylation of Active Genes in Fungi.</title>
        <authorList>
            <consortium name="DOE Joint Genome Institute"/>
            <person name="Mondo S.J."/>
            <person name="Dannebaum R.O."/>
            <person name="Kuo R.C."/>
            <person name="Labutti K."/>
            <person name="Haridas S."/>
            <person name="Kuo A."/>
            <person name="Salamov A."/>
            <person name="Ahrendt S.R."/>
            <person name="Lipzen A."/>
            <person name="Sullivan W."/>
            <person name="Andreopoulos W.B."/>
            <person name="Clum A."/>
            <person name="Lindquist E."/>
            <person name="Daum C."/>
            <person name="Ramamoorthy G.K."/>
            <person name="Gryganskyi A."/>
            <person name="Culley D."/>
            <person name="Magnuson J.K."/>
            <person name="James T.Y."/>
            <person name="O'Malley M.A."/>
            <person name="Stajich J.E."/>
            <person name="Spatafora J.W."/>
            <person name="Visel A."/>
            <person name="Grigoriev I.V."/>
        </authorList>
    </citation>
    <scope>NUCLEOTIDE SEQUENCE [LARGE SCALE GENOMIC DNA]</scope>
    <source>
        <strain evidence="2 3">CBS 129021</strain>
    </source>
</reference>